<dbReference type="Pfam" id="PF02086">
    <property type="entry name" value="MethyltransfD12"/>
    <property type="match status" value="1"/>
</dbReference>
<dbReference type="EMBL" id="CP016173">
    <property type="protein sequence ID" value="ANN80895.1"/>
    <property type="molecule type" value="Genomic_DNA"/>
</dbReference>
<evidence type="ECO:0000256" key="3">
    <source>
        <dbReference type="ARBA" id="ARBA00022691"/>
    </source>
</evidence>
<protein>
    <submittedName>
        <fullName evidence="4">DNA methyltransferase</fullName>
    </submittedName>
</protein>
<name>A0A193GM01_9BORD</name>
<proteinExistence type="predicted"/>
<geneLocation type="plasmid" evidence="4 5">
    <name>unnamed1</name>
</geneLocation>
<dbReference type="InterPro" id="IPR012263">
    <property type="entry name" value="M_m6A_EcoRV"/>
</dbReference>
<dbReference type="InterPro" id="IPR029063">
    <property type="entry name" value="SAM-dependent_MTases_sf"/>
</dbReference>
<keyword evidence="2 4" id="KW-0808">Transferase</keyword>
<dbReference type="GO" id="GO:1904047">
    <property type="term" value="F:S-adenosyl-L-methionine binding"/>
    <property type="evidence" value="ECO:0007669"/>
    <property type="project" value="TreeGrafter"/>
</dbReference>
<dbReference type="PRINTS" id="PR00505">
    <property type="entry name" value="D12N6MTFRASE"/>
</dbReference>
<evidence type="ECO:0000313" key="5">
    <source>
        <dbReference type="Proteomes" id="UP000091926"/>
    </source>
</evidence>
<evidence type="ECO:0000313" key="4">
    <source>
        <dbReference type="EMBL" id="ANN80895.1"/>
    </source>
</evidence>
<keyword evidence="1 4" id="KW-0489">Methyltransferase</keyword>
<reference evidence="4 5" key="1">
    <citation type="submission" date="2016-06" db="EMBL/GenBank/DDBJ databases">
        <title>Complete genome sequences of Bordetella bronchialis and Bordetella flabilis.</title>
        <authorList>
            <person name="LiPuma J.J."/>
            <person name="Spilker T."/>
        </authorList>
    </citation>
    <scope>NUCLEOTIDE SEQUENCE [LARGE SCALE GENOMIC DNA]</scope>
    <source>
        <strain evidence="4 5">AU10664</strain>
        <plasmid evidence="4 5">unnamed1</plasmid>
    </source>
</reference>
<evidence type="ECO:0000256" key="2">
    <source>
        <dbReference type="ARBA" id="ARBA00022679"/>
    </source>
</evidence>
<evidence type="ECO:0000256" key="1">
    <source>
        <dbReference type="ARBA" id="ARBA00022603"/>
    </source>
</evidence>
<gene>
    <name evidence="4" type="ORF">BAU07_26070</name>
</gene>
<keyword evidence="5" id="KW-1185">Reference proteome</keyword>
<sequence length="287" mass="32297">MDVVADVSRPAIRYHGAKFRLASWILQFFPEHECYVEPYGGAAGVLLQKPRSYAEVYNDIDGEITNFFSVVRDPASRERLIEALLLTPYARVEFDLAYEPTDDPVEMARRTAIKAQMGFGSAGATKGKTGFRVDSAREYGTAWSLWSRYPESLSAVGNRFTNVLIENLDALDVMTMHDAPTTLHYVDPPYLLSTRQMHGLSRYYRYEMTDTEHVRLLDCLKALQGMVVLSGYDSPVYREMLSAWPAYSTQSVIAAGRGSGKRTEMVWMNQACHDALYGDAGPLFRAL</sequence>
<dbReference type="GO" id="GO:0032259">
    <property type="term" value="P:methylation"/>
    <property type="evidence" value="ECO:0007669"/>
    <property type="project" value="UniProtKB-KW"/>
</dbReference>
<dbReference type="AlphaFoldDB" id="A0A193GM01"/>
<dbReference type="GO" id="GO:0043565">
    <property type="term" value="F:sequence-specific DNA binding"/>
    <property type="evidence" value="ECO:0007669"/>
    <property type="project" value="TreeGrafter"/>
</dbReference>
<dbReference type="Gene3D" id="3.40.50.150">
    <property type="entry name" value="Vaccinia Virus protein VP39"/>
    <property type="match status" value="2"/>
</dbReference>
<dbReference type="Proteomes" id="UP000091926">
    <property type="component" value="Plasmid unnamed1"/>
</dbReference>
<keyword evidence="4" id="KW-0614">Plasmid</keyword>
<organism evidence="4 5">
    <name type="scientific">Bordetella flabilis</name>
    <dbReference type="NCBI Taxonomy" id="463014"/>
    <lineage>
        <taxon>Bacteria</taxon>
        <taxon>Pseudomonadati</taxon>
        <taxon>Pseudomonadota</taxon>
        <taxon>Betaproteobacteria</taxon>
        <taxon>Burkholderiales</taxon>
        <taxon>Alcaligenaceae</taxon>
        <taxon>Bordetella</taxon>
    </lineage>
</organism>
<accession>A0A193GM01</accession>
<dbReference type="InterPro" id="IPR012327">
    <property type="entry name" value="MeTrfase_D12"/>
</dbReference>
<dbReference type="KEGG" id="bfz:BAU07_26070"/>
<dbReference type="GO" id="GO:0009307">
    <property type="term" value="P:DNA restriction-modification system"/>
    <property type="evidence" value="ECO:0007669"/>
    <property type="project" value="InterPro"/>
</dbReference>
<dbReference type="OrthoDB" id="9805629at2"/>
<dbReference type="REBASE" id="154321">
    <property type="entry name" value="M.Bfl10664ORF26070P"/>
</dbReference>
<dbReference type="PIRSF" id="PIRSF000398">
    <property type="entry name" value="M_m6A_EcoRV"/>
    <property type="match status" value="1"/>
</dbReference>
<dbReference type="PANTHER" id="PTHR30481">
    <property type="entry name" value="DNA ADENINE METHYLASE"/>
    <property type="match status" value="1"/>
</dbReference>
<dbReference type="PANTHER" id="PTHR30481:SF4">
    <property type="entry name" value="SITE-SPECIFIC DNA-METHYLTRANSFERASE (ADENINE-SPECIFIC)"/>
    <property type="match status" value="1"/>
</dbReference>
<dbReference type="SUPFAM" id="SSF53335">
    <property type="entry name" value="S-adenosyl-L-methionine-dependent methyltransferases"/>
    <property type="match status" value="1"/>
</dbReference>
<dbReference type="GO" id="GO:0009007">
    <property type="term" value="F:site-specific DNA-methyltransferase (adenine-specific) activity"/>
    <property type="evidence" value="ECO:0007669"/>
    <property type="project" value="UniProtKB-EC"/>
</dbReference>
<keyword evidence="3" id="KW-0949">S-adenosyl-L-methionine</keyword>
<dbReference type="GO" id="GO:0006298">
    <property type="term" value="P:mismatch repair"/>
    <property type="evidence" value="ECO:0007669"/>
    <property type="project" value="TreeGrafter"/>
</dbReference>